<feature type="chain" id="PRO_5034300467" description="Carboxylic ester hydrolase" evidence="8">
    <location>
        <begin position="20"/>
        <end position="589"/>
    </location>
</feature>
<dbReference type="GO" id="GO:0030600">
    <property type="term" value="F:feruloyl esterase activity"/>
    <property type="evidence" value="ECO:0007669"/>
    <property type="project" value="UniProtKB-ARBA"/>
</dbReference>
<dbReference type="OrthoDB" id="3039123at2759"/>
<dbReference type="PANTHER" id="PTHR33938">
    <property type="entry name" value="FERULOYL ESTERASE B-RELATED"/>
    <property type="match status" value="1"/>
</dbReference>
<reference evidence="9" key="1">
    <citation type="submission" date="2021-02" db="EMBL/GenBank/DDBJ databases">
        <title>Genome sequence Cadophora malorum strain M34.</title>
        <authorList>
            <person name="Stefanovic E."/>
            <person name="Vu D."/>
            <person name="Scully C."/>
            <person name="Dijksterhuis J."/>
            <person name="Roader J."/>
            <person name="Houbraken J."/>
        </authorList>
    </citation>
    <scope>NUCLEOTIDE SEQUENCE</scope>
    <source>
        <strain evidence="9">M34</strain>
    </source>
</reference>
<keyword evidence="4 8" id="KW-0732">Signal</keyword>
<comment type="similarity">
    <text evidence="1 8">Belongs to the tannase family.</text>
</comment>
<proteinExistence type="inferred from homology"/>
<feature type="signal peptide" evidence="8">
    <location>
        <begin position="1"/>
        <end position="19"/>
    </location>
</feature>
<keyword evidence="5 8" id="KW-0378">Hydrolase</keyword>
<evidence type="ECO:0000256" key="5">
    <source>
        <dbReference type="ARBA" id="ARBA00022801"/>
    </source>
</evidence>
<dbReference type="PANTHER" id="PTHR33938:SF7">
    <property type="entry name" value="CARBOXYLIC ESTER HYDROLASE"/>
    <property type="match status" value="1"/>
</dbReference>
<evidence type="ECO:0000256" key="1">
    <source>
        <dbReference type="ARBA" id="ARBA00006249"/>
    </source>
</evidence>
<evidence type="ECO:0000256" key="6">
    <source>
        <dbReference type="ARBA" id="ARBA00022837"/>
    </source>
</evidence>
<evidence type="ECO:0000256" key="3">
    <source>
        <dbReference type="ARBA" id="ARBA00022723"/>
    </source>
</evidence>
<dbReference type="EMBL" id="JAFJYH010000162">
    <property type="protein sequence ID" value="KAG4417172.1"/>
    <property type="molecule type" value="Genomic_DNA"/>
</dbReference>
<sequence>MRQSLRTTAAAALVARASAANSTLATLCTVSSVQAALPANGTLNGIEIIPSSVTANAIYNGTLAAGMGSTVDSTTYDYCNITVSYSHTGKSDTIVLGYTFPGPDTFTNRFYVSGGGGYALSSTSTGGLAYGAASGVTDAGYDGDYDSNVLAGNGSLIYDNMHMFGYKALGEMTTVGKALTQAFYGVSSDAKIYTYYEGCSDGGREGWSQVQRWGEEYDGVIVGAPAFRYAQQQINHLTSNVIEKTLDYYPPPCEMDKIVNLTIAACDALDGRIDGVVSRTDLCKLNFNLNSTIGESYYCAASSSSSLGFAFGQRKRQADNSTTSTTTPAQNGTVTAEGVALAQQILEGLFSSDGKQAYLPWQYASSFEDASTTYDSTTDSYVLDIKSTGGEFATKFVQLIDVDNLSSLDNVTYDTLIEWMNTAMIRYSDTLQTTVPDLTTFQSNGGKIIHYHGENDDSVPTASSVHYYDSVRTIMNPELGYNESVEALNDWYRLFLVPGAAHCSTNTLQPGPYPQVNMATMINWVENGVEPTTLNATVASGTYAGETQNLCSWPLRPYWSGNSSMECQYDQASIDSWTYTFDAFKLPVY</sequence>
<keyword evidence="7" id="KW-1015">Disulfide bond</keyword>
<evidence type="ECO:0000313" key="9">
    <source>
        <dbReference type="EMBL" id="KAG4417172.1"/>
    </source>
</evidence>
<dbReference type="SUPFAM" id="SSF53474">
    <property type="entry name" value="alpha/beta-Hydrolases"/>
    <property type="match status" value="1"/>
</dbReference>
<evidence type="ECO:0000256" key="4">
    <source>
        <dbReference type="ARBA" id="ARBA00022729"/>
    </source>
</evidence>
<evidence type="ECO:0000313" key="10">
    <source>
        <dbReference type="Proteomes" id="UP000664132"/>
    </source>
</evidence>
<comment type="caution">
    <text evidence="9">The sequence shown here is derived from an EMBL/GenBank/DDBJ whole genome shotgun (WGS) entry which is preliminary data.</text>
</comment>
<keyword evidence="6" id="KW-0106">Calcium</keyword>
<name>A0A8H7TCJ2_9HELO</name>
<dbReference type="EC" id="3.1.1.-" evidence="8"/>
<evidence type="ECO:0000256" key="7">
    <source>
        <dbReference type="ARBA" id="ARBA00023157"/>
    </source>
</evidence>
<dbReference type="Pfam" id="PF07519">
    <property type="entry name" value="Tannase"/>
    <property type="match status" value="1"/>
</dbReference>
<organism evidence="9 10">
    <name type="scientific">Cadophora malorum</name>
    <dbReference type="NCBI Taxonomy" id="108018"/>
    <lineage>
        <taxon>Eukaryota</taxon>
        <taxon>Fungi</taxon>
        <taxon>Dikarya</taxon>
        <taxon>Ascomycota</taxon>
        <taxon>Pezizomycotina</taxon>
        <taxon>Leotiomycetes</taxon>
        <taxon>Helotiales</taxon>
        <taxon>Ploettnerulaceae</taxon>
        <taxon>Cadophora</taxon>
    </lineage>
</organism>
<dbReference type="InterPro" id="IPR029058">
    <property type="entry name" value="AB_hydrolase_fold"/>
</dbReference>
<keyword evidence="2" id="KW-0719">Serine esterase</keyword>
<keyword evidence="10" id="KW-1185">Reference proteome</keyword>
<dbReference type="InterPro" id="IPR011118">
    <property type="entry name" value="Tannase/feruloyl_esterase"/>
</dbReference>
<dbReference type="AlphaFoldDB" id="A0A8H7TCJ2"/>
<keyword evidence="3" id="KW-0479">Metal-binding</keyword>
<gene>
    <name evidence="9" type="ORF">IFR04_009685</name>
</gene>
<evidence type="ECO:0000256" key="8">
    <source>
        <dbReference type="RuleBase" id="RU361238"/>
    </source>
</evidence>
<protein>
    <recommendedName>
        <fullName evidence="8">Carboxylic ester hydrolase</fullName>
        <ecNumber evidence="8">3.1.1.-</ecNumber>
    </recommendedName>
</protein>
<evidence type="ECO:0000256" key="2">
    <source>
        <dbReference type="ARBA" id="ARBA00022487"/>
    </source>
</evidence>
<accession>A0A8H7TCJ2</accession>
<dbReference type="Proteomes" id="UP000664132">
    <property type="component" value="Unassembled WGS sequence"/>
</dbReference>
<dbReference type="GO" id="GO:0046872">
    <property type="term" value="F:metal ion binding"/>
    <property type="evidence" value="ECO:0007669"/>
    <property type="project" value="UniProtKB-KW"/>
</dbReference>